<dbReference type="InterPro" id="IPR046667">
    <property type="entry name" value="DUF6537"/>
</dbReference>
<dbReference type="Pfam" id="PF01558">
    <property type="entry name" value="POR"/>
    <property type="match status" value="1"/>
</dbReference>
<evidence type="ECO:0000313" key="11">
    <source>
        <dbReference type="Proteomes" id="UP000630923"/>
    </source>
</evidence>
<dbReference type="InterPro" id="IPR019752">
    <property type="entry name" value="Pyrv/ketoisovalerate_OxRed_cat"/>
</dbReference>
<feature type="domain" description="Thiamine pyrophosphate enzyme TPP-binding" evidence="8">
    <location>
        <begin position="453"/>
        <end position="592"/>
    </location>
</feature>
<dbReference type="EMBL" id="BNCI01000002">
    <property type="protein sequence ID" value="GHF26912.1"/>
    <property type="molecule type" value="Genomic_DNA"/>
</dbReference>
<name>A0A919E7Q2_9PROT</name>
<dbReference type="InterPro" id="IPR011766">
    <property type="entry name" value="TPP_enzyme_TPP-bd"/>
</dbReference>
<dbReference type="CDD" id="cd02008">
    <property type="entry name" value="TPP_IOR_alpha"/>
    <property type="match status" value="1"/>
</dbReference>
<sequence length="1165" mass="129412">MSHKVSLQDRYELREGKAFMTGVHALVRLPMVQRWRDEAAGLNTAGFISGYRGSPLGTYDMELMRAQKYLDENHIVFEPGLNEDLGATAVWGSQQLMIHPENSKYDGVFGIWYSKGPGIDRSMDALKHANFDGTSKHGGVLAIAADDHGAKSSTLPNQSDHNFMAAFMPELYPASVHEYVEYGLLGIAMSRFSGMWVGMKCTSETVETAGSVDLGVEKRSIIMPEDFEMPEGGLGIRWPDVWREKDTRMQRYKGFAAMAFARANKIDNLVWDCPNPKFGIITTGKSYQDVRQALYELGITEDVAKEIGLRLYKVGMPWPLEPQGVREFCEGLDEVLVVEEKREMIEHQLRWQLYNWKENVRPTVVGKHDESGNWLLPPENELEVGTIAQVIADRMSKLYKSSDIKAKLDYFTERKRAFAGYKPEVARTPYFCSGCPHNSSTVVPEGSRALAGIGCHIMAINMDRGNETFTHMGAEGVTWVGQAPFSNEKHVFANLGDGTYTHSGTLAIRQAVASNVNITYKILYNDAVAMTGGQEAEGSFTVPEIAAQLKAEKVKRVVILTERFADYAAITLPAGVEVYDRKLLMKIQNELKEIEGVTAIIYDQVCAAEKRRRRKRGKMDDPDRRVFINDAVCEGCGDCSTQSNCISIEPLETDLGRKRVINQSTCNKDFSCLKGFCPSFVTVRGGTPRKSKAGTGDLAEFNLPELPSPNLPDFDKEFGDYNILVTGIGGTGVLTISGVLGMAAHLEGKAFSTLDNTGLAQKGGAVMSHLRLADDQDKLRSSRIVTGRANLLMACDSIVAASADAANLLRPDRTSAVINSHLSPIADFVRSRDIDFRQEAVQKQLDGVTCEDRRYRIPAQELASALMGDSIATNTFVLGYTWQMGLIPLKLESIEEAIRLNKVAVETNLRTLYWGRMAAHDIDAVLGVLKGSTLDVPAPITDLDDIIAHREKHLTDYQNASLAKKYRTLVDKVRATEKALGVSDLKVTKAVAIQYAKILSYKDEYEVARLYSTPEFRAKLKAQFEGDLKLSLNLAPPLLPGKDEATGRPKKREFGSWILPVFSVMSKFKGLRGTALDPFGYHEERVMERKLIRDYERTLDAMLKGMTKDNHETAFEIANLPEGIRGFGPVKKEYLLKAKAKKAELFADWPVDHEPDEYVPAQSAT</sequence>
<reference evidence="10" key="2">
    <citation type="submission" date="2020-09" db="EMBL/GenBank/DDBJ databases">
        <authorList>
            <person name="Sun Q."/>
            <person name="Kim S."/>
        </authorList>
    </citation>
    <scope>NUCLEOTIDE SEQUENCE</scope>
    <source>
        <strain evidence="10">KCTC 42590</strain>
    </source>
</reference>
<organism evidence="10 11">
    <name type="scientific">Kordiimonas sediminis</name>
    <dbReference type="NCBI Taxonomy" id="1735581"/>
    <lineage>
        <taxon>Bacteria</taxon>
        <taxon>Pseudomonadati</taxon>
        <taxon>Pseudomonadota</taxon>
        <taxon>Alphaproteobacteria</taxon>
        <taxon>Kordiimonadales</taxon>
        <taxon>Kordiimonadaceae</taxon>
        <taxon>Kordiimonas</taxon>
    </lineage>
</organism>
<dbReference type="PANTHER" id="PTHR48084:SF3">
    <property type="entry name" value="SUBUNIT OF PYRUVATE:FLAVODOXIN OXIDOREDUCTASE"/>
    <property type="match status" value="1"/>
</dbReference>
<dbReference type="GO" id="GO:0045333">
    <property type="term" value="P:cellular respiration"/>
    <property type="evidence" value="ECO:0007669"/>
    <property type="project" value="UniProtKB-ARBA"/>
</dbReference>
<dbReference type="NCBIfam" id="NF009588">
    <property type="entry name" value="PRK13029.1"/>
    <property type="match status" value="1"/>
</dbReference>
<keyword evidence="2" id="KW-0004">4Fe-4S</keyword>
<dbReference type="InterPro" id="IPR029061">
    <property type="entry name" value="THDP-binding"/>
</dbReference>
<evidence type="ECO:0000256" key="2">
    <source>
        <dbReference type="ARBA" id="ARBA00022485"/>
    </source>
</evidence>
<dbReference type="NCBIfam" id="NF009589">
    <property type="entry name" value="PRK13030.1"/>
    <property type="match status" value="1"/>
</dbReference>
<comment type="caution">
    <text evidence="10">The sequence shown here is derived from an EMBL/GenBank/DDBJ whole genome shotgun (WGS) entry which is preliminary data.</text>
</comment>
<dbReference type="GO" id="GO:0044281">
    <property type="term" value="P:small molecule metabolic process"/>
    <property type="evidence" value="ECO:0007669"/>
    <property type="project" value="UniProtKB-ARBA"/>
</dbReference>
<keyword evidence="4" id="KW-0560">Oxidoreductase</keyword>
<keyword evidence="3" id="KW-0249">Electron transport</keyword>
<evidence type="ECO:0000259" key="9">
    <source>
        <dbReference type="Pfam" id="PF20169"/>
    </source>
</evidence>
<accession>A0A919E7Q2</accession>
<dbReference type="InterPro" id="IPR009014">
    <property type="entry name" value="Transketo_C/PFOR_II"/>
</dbReference>
<dbReference type="Gene3D" id="3.40.920.10">
    <property type="entry name" value="Pyruvate-ferredoxin oxidoreductase, PFOR, domain III"/>
    <property type="match status" value="1"/>
</dbReference>
<evidence type="ECO:0000259" key="7">
    <source>
        <dbReference type="Pfam" id="PF01558"/>
    </source>
</evidence>
<dbReference type="CDD" id="cd07034">
    <property type="entry name" value="TPP_PYR_PFOR_IOR-alpha_like"/>
    <property type="match status" value="1"/>
</dbReference>
<keyword evidence="11" id="KW-1185">Reference proteome</keyword>
<keyword evidence="6" id="KW-0411">Iron-sulfur</keyword>
<keyword evidence="5" id="KW-0408">Iron</keyword>
<evidence type="ECO:0000256" key="1">
    <source>
        <dbReference type="ARBA" id="ARBA00022448"/>
    </source>
</evidence>
<dbReference type="InterPro" id="IPR002880">
    <property type="entry name" value="Pyrv_Fd/Flavodoxin_OxRdtase_N"/>
</dbReference>
<dbReference type="GO" id="GO:0051539">
    <property type="term" value="F:4 iron, 4 sulfur cluster binding"/>
    <property type="evidence" value="ECO:0007669"/>
    <property type="project" value="UniProtKB-KW"/>
</dbReference>
<evidence type="ECO:0000256" key="5">
    <source>
        <dbReference type="ARBA" id="ARBA00023004"/>
    </source>
</evidence>
<evidence type="ECO:0000256" key="4">
    <source>
        <dbReference type="ARBA" id="ARBA00023002"/>
    </source>
</evidence>
<evidence type="ECO:0000256" key="6">
    <source>
        <dbReference type="ARBA" id="ARBA00023014"/>
    </source>
</evidence>
<feature type="domain" description="Pyruvate/ketoisovalerate oxidoreductase catalytic" evidence="7">
    <location>
        <begin position="729"/>
        <end position="910"/>
    </location>
</feature>
<reference evidence="10" key="1">
    <citation type="journal article" date="2014" name="Int. J. Syst. Evol. Microbiol.">
        <title>Complete genome sequence of Corynebacterium casei LMG S-19264T (=DSM 44701T), isolated from a smear-ripened cheese.</title>
        <authorList>
            <consortium name="US DOE Joint Genome Institute (JGI-PGF)"/>
            <person name="Walter F."/>
            <person name="Albersmeier A."/>
            <person name="Kalinowski J."/>
            <person name="Ruckert C."/>
        </authorList>
    </citation>
    <scope>NUCLEOTIDE SEQUENCE</scope>
    <source>
        <strain evidence="10">KCTC 42590</strain>
    </source>
</reference>
<dbReference type="InterPro" id="IPR051457">
    <property type="entry name" value="2-oxoacid:Fd_oxidoreductase"/>
</dbReference>
<dbReference type="InterPro" id="IPR002869">
    <property type="entry name" value="Pyrv_flavodox_OxRed_cen"/>
</dbReference>
<keyword evidence="1" id="KW-0813">Transport</keyword>
<evidence type="ECO:0000256" key="3">
    <source>
        <dbReference type="ARBA" id="ARBA00022982"/>
    </source>
</evidence>
<dbReference type="GO" id="GO:0016625">
    <property type="term" value="F:oxidoreductase activity, acting on the aldehyde or oxo group of donors, iron-sulfur protein as acceptor"/>
    <property type="evidence" value="ECO:0007669"/>
    <property type="project" value="UniProtKB-ARBA"/>
</dbReference>
<dbReference type="GO" id="GO:0030976">
    <property type="term" value="F:thiamine pyrophosphate binding"/>
    <property type="evidence" value="ECO:0007669"/>
    <property type="project" value="InterPro"/>
</dbReference>
<protein>
    <submittedName>
        <fullName evidence="10">Indolepyruvate ferredoxin oxidoreductase</fullName>
    </submittedName>
</protein>
<dbReference type="Proteomes" id="UP000630923">
    <property type="component" value="Unassembled WGS sequence"/>
</dbReference>
<gene>
    <name evidence="10" type="ORF">GCM10017044_22440</name>
</gene>
<dbReference type="PANTHER" id="PTHR48084">
    <property type="entry name" value="2-OXOGLUTARATE OXIDOREDUCTASE SUBUNIT KORB-RELATED"/>
    <property type="match status" value="1"/>
</dbReference>
<dbReference type="Pfam" id="PF20169">
    <property type="entry name" value="DUF6537"/>
    <property type="match status" value="1"/>
</dbReference>
<evidence type="ECO:0000313" key="10">
    <source>
        <dbReference type="EMBL" id="GHF26912.1"/>
    </source>
</evidence>
<dbReference type="RefSeq" id="WP_191252999.1">
    <property type="nucleotide sequence ID" value="NZ_BNCI01000002.1"/>
</dbReference>
<dbReference type="SUPFAM" id="SSF53323">
    <property type="entry name" value="Pyruvate-ferredoxin oxidoreductase, PFOR, domain III"/>
    <property type="match status" value="1"/>
</dbReference>
<proteinExistence type="predicted"/>
<keyword evidence="2" id="KW-0479">Metal-binding</keyword>
<evidence type="ECO:0000259" key="8">
    <source>
        <dbReference type="Pfam" id="PF02775"/>
    </source>
</evidence>
<dbReference type="Pfam" id="PF02775">
    <property type="entry name" value="TPP_enzyme_C"/>
    <property type="match status" value="1"/>
</dbReference>
<dbReference type="SUPFAM" id="SSF52922">
    <property type="entry name" value="TK C-terminal domain-like"/>
    <property type="match status" value="1"/>
</dbReference>
<feature type="domain" description="DUF6537" evidence="9">
    <location>
        <begin position="943"/>
        <end position="1140"/>
    </location>
</feature>
<dbReference type="AlphaFoldDB" id="A0A919E7Q2"/>
<dbReference type="Gene3D" id="3.40.50.970">
    <property type="match status" value="2"/>
</dbReference>
<dbReference type="SUPFAM" id="SSF52518">
    <property type="entry name" value="Thiamin diphosphate-binding fold (THDP-binding)"/>
    <property type="match status" value="2"/>
</dbReference>